<reference evidence="10" key="1">
    <citation type="journal article" date="2012" name="Nature">
        <title>Algal genomes reveal evolutionary mosaicism and the fate of nucleomorphs.</title>
        <authorList>
            <consortium name="DOE Joint Genome Institute"/>
            <person name="Curtis B.A."/>
            <person name="Tanifuji G."/>
            <person name="Burki F."/>
            <person name="Gruber A."/>
            <person name="Irimia M."/>
            <person name="Maruyama S."/>
            <person name="Arias M.C."/>
            <person name="Ball S.G."/>
            <person name="Gile G.H."/>
            <person name="Hirakawa Y."/>
            <person name="Hopkins J.F."/>
            <person name="Kuo A."/>
            <person name="Rensing S.A."/>
            <person name="Schmutz J."/>
            <person name="Symeonidi A."/>
            <person name="Elias M."/>
            <person name="Eveleigh R.J."/>
            <person name="Herman E.K."/>
            <person name="Klute M.J."/>
            <person name="Nakayama T."/>
            <person name="Obornik M."/>
            <person name="Reyes-Prieto A."/>
            <person name="Armbrust E.V."/>
            <person name="Aves S.J."/>
            <person name="Beiko R.G."/>
            <person name="Coutinho P."/>
            <person name="Dacks J.B."/>
            <person name="Durnford D.G."/>
            <person name="Fast N.M."/>
            <person name="Green B.R."/>
            <person name="Grisdale C.J."/>
            <person name="Hempel F."/>
            <person name="Henrissat B."/>
            <person name="Hoppner M.P."/>
            <person name="Ishida K."/>
            <person name="Kim E."/>
            <person name="Koreny L."/>
            <person name="Kroth P.G."/>
            <person name="Liu Y."/>
            <person name="Malik S.B."/>
            <person name="Maier U.G."/>
            <person name="McRose D."/>
            <person name="Mock T."/>
            <person name="Neilson J.A."/>
            <person name="Onodera N.T."/>
            <person name="Poole A.M."/>
            <person name="Pritham E.J."/>
            <person name="Richards T.A."/>
            <person name="Rocap G."/>
            <person name="Roy S.W."/>
            <person name="Sarai C."/>
            <person name="Schaack S."/>
            <person name="Shirato S."/>
            <person name="Slamovits C.H."/>
            <person name="Spencer D.F."/>
            <person name="Suzuki S."/>
            <person name="Worden A.Z."/>
            <person name="Zauner S."/>
            <person name="Barry K."/>
            <person name="Bell C."/>
            <person name="Bharti A.K."/>
            <person name="Crow J.A."/>
            <person name="Grimwood J."/>
            <person name="Kramer R."/>
            <person name="Lindquist E."/>
            <person name="Lucas S."/>
            <person name="Salamov A."/>
            <person name="McFadden G.I."/>
            <person name="Lane C.E."/>
            <person name="Keeling P.J."/>
            <person name="Gray M.W."/>
            <person name="Grigoriev I.V."/>
            <person name="Archibald J.M."/>
        </authorList>
    </citation>
    <scope>NUCLEOTIDE SEQUENCE</scope>
    <source>
        <strain evidence="10">CCMP2712</strain>
    </source>
</reference>
<evidence type="ECO:0000256" key="8">
    <source>
        <dbReference type="ARBA" id="ARBA00023242"/>
    </source>
</evidence>
<evidence type="ECO:0000259" key="9">
    <source>
        <dbReference type="PROSITE" id="PS51192"/>
    </source>
</evidence>
<feature type="domain" description="Helicase ATP-binding" evidence="9">
    <location>
        <begin position="1"/>
        <end position="54"/>
    </location>
</feature>
<proteinExistence type="inferred from homology"/>
<dbReference type="AlphaFoldDB" id="L1INW3"/>
<dbReference type="InterPro" id="IPR000330">
    <property type="entry name" value="SNF2_N"/>
</dbReference>
<dbReference type="Gene3D" id="3.40.50.10810">
    <property type="entry name" value="Tandem AAA-ATPase domain"/>
    <property type="match status" value="1"/>
</dbReference>
<comment type="similarity">
    <text evidence="3">Belongs to the SNF2/RAD54 helicase family.</text>
</comment>
<organism evidence="10">
    <name type="scientific">Guillardia theta (strain CCMP2712)</name>
    <name type="common">Cryptophyte</name>
    <dbReference type="NCBI Taxonomy" id="905079"/>
    <lineage>
        <taxon>Eukaryota</taxon>
        <taxon>Cryptophyceae</taxon>
        <taxon>Pyrenomonadales</taxon>
        <taxon>Geminigeraceae</taxon>
        <taxon>Guillardia</taxon>
    </lineage>
</organism>
<evidence type="ECO:0000256" key="2">
    <source>
        <dbReference type="ARBA" id="ARBA00004229"/>
    </source>
</evidence>
<evidence type="ECO:0000313" key="10">
    <source>
        <dbReference type="EMBL" id="EKX37948.1"/>
    </source>
</evidence>
<evidence type="ECO:0000256" key="1">
    <source>
        <dbReference type="ARBA" id="ARBA00004123"/>
    </source>
</evidence>
<evidence type="ECO:0000256" key="7">
    <source>
        <dbReference type="ARBA" id="ARBA00023125"/>
    </source>
</evidence>
<dbReference type="PANTHER" id="PTHR45797:SF1">
    <property type="entry name" value="HELICASE ARIP4"/>
    <property type="match status" value="1"/>
</dbReference>
<dbReference type="GeneID" id="17294712"/>
<name>L1INW3_GUITC</name>
<dbReference type="InterPro" id="IPR014001">
    <property type="entry name" value="Helicase_ATP-bd"/>
</dbReference>
<accession>L1INW3</accession>
<dbReference type="GO" id="GO:0005634">
    <property type="term" value="C:nucleus"/>
    <property type="evidence" value="ECO:0007669"/>
    <property type="project" value="UniProtKB-SubCell"/>
</dbReference>
<feature type="non-terminal residue" evidence="10">
    <location>
        <position position="133"/>
    </location>
</feature>
<dbReference type="PANTHER" id="PTHR45797">
    <property type="entry name" value="RAD54-LIKE"/>
    <property type="match status" value="1"/>
</dbReference>
<dbReference type="InterPro" id="IPR044574">
    <property type="entry name" value="ARIP4-like"/>
</dbReference>
<evidence type="ECO:0000256" key="3">
    <source>
        <dbReference type="ARBA" id="ARBA00007025"/>
    </source>
</evidence>
<evidence type="ECO:0000256" key="6">
    <source>
        <dbReference type="ARBA" id="ARBA00022840"/>
    </source>
</evidence>
<dbReference type="KEGG" id="gtt:GUITHDRAFT_58960"/>
<sequence length="133" mass="15606">LVILDEGHRLKNDKSKISKAIRGLQTKRRIILTGTPIQNKLEEYWCMVDFVYPEFLGTKKRFNNLFANPIKCGMLADSEMSKVRMGKRRMHVLVKKLAPIVQRRDESILRALLPPKQEFVLYTRLSEIQQCLY</sequence>
<dbReference type="RefSeq" id="XP_005824928.1">
    <property type="nucleotide sequence ID" value="XM_005824871.1"/>
</dbReference>
<dbReference type="GO" id="GO:0009507">
    <property type="term" value="C:chloroplast"/>
    <property type="evidence" value="ECO:0007669"/>
    <property type="project" value="UniProtKB-SubCell"/>
</dbReference>
<protein>
    <recommendedName>
        <fullName evidence="9">Helicase ATP-binding domain-containing protein</fullName>
    </recommendedName>
</protein>
<dbReference type="InterPro" id="IPR027417">
    <property type="entry name" value="P-loop_NTPase"/>
</dbReference>
<dbReference type="Pfam" id="PF00176">
    <property type="entry name" value="SNF2-rel_dom"/>
    <property type="match status" value="1"/>
</dbReference>
<dbReference type="eggNOG" id="KOG1015">
    <property type="taxonomic scope" value="Eukaryota"/>
</dbReference>
<feature type="non-terminal residue" evidence="10">
    <location>
        <position position="1"/>
    </location>
</feature>
<keyword evidence="7" id="KW-0238">DNA-binding</keyword>
<dbReference type="GO" id="GO:0016887">
    <property type="term" value="F:ATP hydrolysis activity"/>
    <property type="evidence" value="ECO:0007669"/>
    <property type="project" value="InterPro"/>
</dbReference>
<keyword evidence="6" id="KW-0067">ATP-binding</keyword>
<dbReference type="PROSITE" id="PS51192">
    <property type="entry name" value="HELICASE_ATP_BIND_1"/>
    <property type="match status" value="1"/>
</dbReference>
<dbReference type="InterPro" id="IPR038718">
    <property type="entry name" value="SNF2-like_sf"/>
</dbReference>
<dbReference type="HOGENOM" id="CLU_1664668_0_0_1"/>
<evidence type="ECO:0000256" key="5">
    <source>
        <dbReference type="ARBA" id="ARBA00022806"/>
    </source>
</evidence>
<dbReference type="STRING" id="905079.L1INW3"/>
<dbReference type="SUPFAM" id="SSF52540">
    <property type="entry name" value="P-loop containing nucleoside triphosphate hydrolases"/>
    <property type="match status" value="1"/>
</dbReference>
<gene>
    <name evidence="10" type="ORF">GUITHDRAFT_58960</name>
</gene>
<dbReference type="OMA" id="FVHRRDA"/>
<dbReference type="PaxDb" id="55529-EKX37948"/>
<keyword evidence="5" id="KW-0378">Hydrolase</keyword>
<keyword evidence="5" id="KW-0347">Helicase</keyword>
<keyword evidence="8" id="KW-0539">Nucleus</keyword>
<dbReference type="GO" id="GO:0004386">
    <property type="term" value="F:helicase activity"/>
    <property type="evidence" value="ECO:0007669"/>
    <property type="project" value="UniProtKB-KW"/>
</dbReference>
<keyword evidence="4" id="KW-0547">Nucleotide-binding</keyword>
<evidence type="ECO:0000256" key="4">
    <source>
        <dbReference type="ARBA" id="ARBA00022741"/>
    </source>
</evidence>
<dbReference type="EMBL" id="JH993053">
    <property type="protein sequence ID" value="EKX37948.1"/>
    <property type="molecule type" value="Genomic_DNA"/>
</dbReference>
<dbReference type="GO" id="GO:0005524">
    <property type="term" value="F:ATP binding"/>
    <property type="evidence" value="ECO:0007669"/>
    <property type="project" value="UniProtKB-KW"/>
</dbReference>
<dbReference type="GO" id="GO:0003677">
    <property type="term" value="F:DNA binding"/>
    <property type="evidence" value="ECO:0007669"/>
    <property type="project" value="UniProtKB-KW"/>
</dbReference>
<comment type="subcellular location">
    <subcellularLocation>
        <location evidence="1">Nucleus</location>
    </subcellularLocation>
    <subcellularLocation>
        <location evidence="2">Plastid</location>
        <location evidence="2">Chloroplast</location>
    </subcellularLocation>
</comment>
<dbReference type="OrthoDB" id="2020972at2759"/>